<dbReference type="InterPro" id="IPR042086">
    <property type="entry name" value="MeTrfase_capping"/>
</dbReference>
<dbReference type="GO" id="GO:0046872">
    <property type="term" value="F:metal ion binding"/>
    <property type="evidence" value="ECO:0007669"/>
    <property type="project" value="UniProtKB-KW"/>
</dbReference>
<organism evidence="5 6">
    <name type="scientific">Jatropha curcas</name>
    <name type="common">Barbados nut</name>
    <dbReference type="NCBI Taxonomy" id="180498"/>
    <lineage>
        <taxon>Eukaryota</taxon>
        <taxon>Viridiplantae</taxon>
        <taxon>Streptophyta</taxon>
        <taxon>Embryophyta</taxon>
        <taxon>Tracheophyta</taxon>
        <taxon>Spermatophyta</taxon>
        <taxon>Magnoliopsida</taxon>
        <taxon>eudicotyledons</taxon>
        <taxon>Gunneridae</taxon>
        <taxon>Pentapetalae</taxon>
        <taxon>rosids</taxon>
        <taxon>fabids</taxon>
        <taxon>Malpighiales</taxon>
        <taxon>Euphorbiaceae</taxon>
        <taxon>Crotonoideae</taxon>
        <taxon>Jatropheae</taxon>
        <taxon>Jatropha</taxon>
    </lineage>
</organism>
<keyword evidence="3" id="KW-0479">Metal-binding</keyword>
<dbReference type="InterPro" id="IPR005299">
    <property type="entry name" value="MeTrfase_7"/>
</dbReference>
<proteinExistence type="predicted"/>
<dbReference type="Gene3D" id="1.10.1200.270">
    <property type="entry name" value="Methyltransferase, alpha-helical capping domain"/>
    <property type="match status" value="1"/>
</dbReference>
<dbReference type="OrthoDB" id="1523883at2759"/>
<keyword evidence="6" id="KW-1185">Reference proteome</keyword>
<keyword evidence="1" id="KW-0489">Methyltransferase</keyword>
<dbReference type="Proteomes" id="UP000027138">
    <property type="component" value="Unassembled WGS sequence"/>
</dbReference>
<dbReference type="AlphaFoldDB" id="A0A067K1C9"/>
<keyword evidence="2" id="KW-0808">Transferase</keyword>
<sequence>MEVSQVLRMNGGEGETSYLKNSLYQKKVILKVQPIIEESIAELCSKSLPECIAMAEMGCSSGPNALLPLWEIIETMELTCSKLNKKTPILQVFLNDLPGNDFNTILRSIVPSFEQKLKKEKRSKFGPCFISATAGSFYGRLFPPHSLHFVHSSYSLHWCSQVPEGLVSEFGIPLNKGNICIAKTSPPRVQEAYIYQFEKDFTTFLRSRAVEMVAGGHMVLTFLAKGNKNPSYTYGCEIFQLIGTLLHQMVQEGLIEESSLDSFNTPFYTPSEEEVRHMIEWEGSFTIRRLEEFELSWDANIEDGNKDLVFDKWERGKYVANNIRAVTESMLASHFGDEIMDNLFNRLSVEYTYYLEKGIGLFNNLVISMTRK</sequence>
<dbReference type="InterPro" id="IPR029063">
    <property type="entry name" value="SAM-dependent_MTases_sf"/>
</dbReference>
<name>A0A067K1C9_JATCU</name>
<gene>
    <name evidence="5" type="ORF">JCGZ_18506</name>
</gene>
<dbReference type="GO" id="GO:0008168">
    <property type="term" value="F:methyltransferase activity"/>
    <property type="evidence" value="ECO:0007669"/>
    <property type="project" value="UniProtKB-KW"/>
</dbReference>
<evidence type="ECO:0000256" key="4">
    <source>
        <dbReference type="ARBA" id="ARBA00022842"/>
    </source>
</evidence>
<dbReference type="PANTHER" id="PTHR31009">
    <property type="entry name" value="S-ADENOSYL-L-METHIONINE:CARBOXYL METHYLTRANSFERASE FAMILY PROTEIN"/>
    <property type="match status" value="1"/>
</dbReference>
<evidence type="ECO:0000256" key="1">
    <source>
        <dbReference type="ARBA" id="ARBA00022603"/>
    </source>
</evidence>
<evidence type="ECO:0000313" key="6">
    <source>
        <dbReference type="Proteomes" id="UP000027138"/>
    </source>
</evidence>
<dbReference type="Gene3D" id="3.40.50.150">
    <property type="entry name" value="Vaccinia Virus protein VP39"/>
    <property type="match status" value="1"/>
</dbReference>
<evidence type="ECO:0000256" key="2">
    <source>
        <dbReference type="ARBA" id="ARBA00022679"/>
    </source>
</evidence>
<dbReference type="EMBL" id="KK914724">
    <property type="protein sequence ID" value="KDP29937.1"/>
    <property type="molecule type" value="Genomic_DNA"/>
</dbReference>
<evidence type="ECO:0000256" key="3">
    <source>
        <dbReference type="ARBA" id="ARBA00022723"/>
    </source>
</evidence>
<dbReference type="SUPFAM" id="SSF53335">
    <property type="entry name" value="S-adenosyl-L-methionine-dependent methyltransferases"/>
    <property type="match status" value="1"/>
</dbReference>
<reference evidence="5 6" key="1">
    <citation type="journal article" date="2014" name="PLoS ONE">
        <title>Global Analysis of Gene Expression Profiles in Physic Nut (Jatropha curcas L.) Seedlings Exposed to Salt Stress.</title>
        <authorList>
            <person name="Zhang L."/>
            <person name="Zhang C."/>
            <person name="Wu P."/>
            <person name="Chen Y."/>
            <person name="Li M."/>
            <person name="Jiang H."/>
            <person name="Wu G."/>
        </authorList>
    </citation>
    <scope>NUCLEOTIDE SEQUENCE [LARGE SCALE GENOMIC DNA]</scope>
    <source>
        <strain evidence="6">cv. GZQX0401</strain>
        <tissue evidence="5">Young leaves</tissue>
    </source>
</reference>
<keyword evidence="4" id="KW-0460">Magnesium</keyword>
<accession>A0A067K1C9</accession>
<dbReference type="GO" id="GO:0032259">
    <property type="term" value="P:methylation"/>
    <property type="evidence" value="ECO:0007669"/>
    <property type="project" value="UniProtKB-KW"/>
</dbReference>
<evidence type="ECO:0000313" key="5">
    <source>
        <dbReference type="EMBL" id="KDP29937.1"/>
    </source>
</evidence>
<protein>
    <submittedName>
        <fullName evidence="5">Uncharacterized protein</fullName>
    </submittedName>
</protein>
<dbReference type="Pfam" id="PF03492">
    <property type="entry name" value="Methyltransf_7"/>
    <property type="match status" value="1"/>
</dbReference>